<protein>
    <submittedName>
        <fullName evidence="2">Galactose-6-phosphate isomerase subunit lacA</fullName>
        <ecNumber evidence="2">5.3.1.26</ecNumber>
    </submittedName>
</protein>
<dbReference type="PANTHER" id="PTHR30345:SF5">
    <property type="entry name" value="GALACTOSE-6-PHOSPHATE ISOMERASE SUBUNIT LACA"/>
    <property type="match status" value="1"/>
</dbReference>
<evidence type="ECO:0000313" key="3">
    <source>
        <dbReference type="Proteomes" id="UP000019450"/>
    </source>
</evidence>
<dbReference type="eggNOG" id="COG0698">
    <property type="taxonomic scope" value="Bacteria"/>
</dbReference>
<evidence type="ECO:0000313" key="2">
    <source>
        <dbReference type="EMBL" id="AHK22636.1"/>
    </source>
</evidence>
<dbReference type="PANTHER" id="PTHR30345">
    <property type="entry name" value="RIBOSE-5-PHOSPHATE ISOMERASE B"/>
    <property type="match status" value="1"/>
</dbReference>
<reference evidence="2 3" key="1">
    <citation type="journal article" date="2014" name="Genome Biol. Evol.">
        <title>Phylogenomics of "Candidatus Hepatoplasma crinochetorum," a Lineage of Mollicutes Associated with Noninsect Arthropods.</title>
        <authorList>
            <person name="Leclercq S."/>
            <person name="Dittmer J."/>
            <person name="Bouchon D."/>
            <person name="Cordaux R."/>
        </authorList>
    </citation>
    <scope>NUCLEOTIDE SEQUENCE [LARGE SCALE GENOMIC DNA]</scope>
    <source>
        <strain evidence="2 3">Av</strain>
    </source>
</reference>
<dbReference type="GO" id="GO:0009052">
    <property type="term" value="P:pentose-phosphate shunt, non-oxidative branch"/>
    <property type="evidence" value="ECO:0007669"/>
    <property type="project" value="TreeGrafter"/>
</dbReference>
<dbReference type="SUPFAM" id="SSF89623">
    <property type="entry name" value="Ribose/Galactose isomerase RpiB/AlsB"/>
    <property type="match status" value="1"/>
</dbReference>
<name>W8GNN0_9MOLU</name>
<dbReference type="InterPro" id="IPR003500">
    <property type="entry name" value="RpiB_LacA_LacB"/>
</dbReference>
<dbReference type="GO" id="GO:0019316">
    <property type="term" value="P:D-allose catabolic process"/>
    <property type="evidence" value="ECO:0007669"/>
    <property type="project" value="TreeGrafter"/>
</dbReference>
<dbReference type="HOGENOM" id="CLU_091396_4_2_14"/>
<gene>
    <name evidence="2" type="primary">lacA</name>
    <name evidence="2" type="ORF">X271_00536</name>
</gene>
<keyword evidence="2" id="KW-0413">Isomerase</keyword>
<proteinExistence type="inferred from homology"/>
<dbReference type="GO" id="GO:0004751">
    <property type="term" value="F:ribose-5-phosphate isomerase activity"/>
    <property type="evidence" value="ECO:0007669"/>
    <property type="project" value="TreeGrafter"/>
</dbReference>
<organism evidence="2 3">
    <name type="scientific">Candidatus Hepatoplasma crinochetorum Av</name>
    <dbReference type="NCBI Taxonomy" id="1427984"/>
    <lineage>
        <taxon>Bacteria</taxon>
        <taxon>Bacillati</taxon>
        <taxon>Mycoplasmatota</taxon>
        <taxon>Mollicutes</taxon>
        <taxon>Candidatus Hepatoplasmataceae</taxon>
        <taxon>Candidatus Hepatoplasma</taxon>
    </lineage>
</organism>
<dbReference type="AlphaFoldDB" id="W8GNN0"/>
<sequence>MKIFIVSKDRFQGYSNNLKNYLEKRLRKDVEIFLFEDELAYLKKVTEISRKIVEKNGEDRLITIDESGGLGFAASAKVKKMIVAQCADEHSAHMTREHNNAMGIALGANITSIYLAKEIARLFLETKFAAGRHMIRIDMLNKLA</sequence>
<dbReference type="RefSeq" id="WP_025208923.1">
    <property type="nucleotide sequence ID" value="NZ_CP006932.1"/>
</dbReference>
<dbReference type="GO" id="GO:0050044">
    <property type="term" value="F:galactose-6-phosphate isomerase activity"/>
    <property type="evidence" value="ECO:0007669"/>
    <property type="project" value="UniProtKB-EC"/>
</dbReference>
<dbReference type="KEGG" id="hcr:X271_00536"/>
<dbReference type="Pfam" id="PF02502">
    <property type="entry name" value="LacAB_rpiB"/>
    <property type="match status" value="1"/>
</dbReference>
<dbReference type="OrthoDB" id="1778624at2"/>
<accession>W8GNN0</accession>
<dbReference type="Proteomes" id="UP000019450">
    <property type="component" value="Chromosome"/>
</dbReference>
<dbReference type="EMBL" id="CP006932">
    <property type="protein sequence ID" value="AHK22636.1"/>
    <property type="molecule type" value="Genomic_DNA"/>
</dbReference>
<comment type="similarity">
    <text evidence="1">Belongs to the LacAB/RpiB family.</text>
</comment>
<dbReference type="Gene3D" id="3.40.1400.10">
    <property type="entry name" value="Sugar-phosphate isomerase, RpiB/LacA/LacB"/>
    <property type="match status" value="1"/>
</dbReference>
<dbReference type="STRING" id="1427984.X271_00536"/>
<keyword evidence="3" id="KW-1185">Reference proteome</keyword>
<dbReference type="InterPro" id="IPR036569">
    <property type="entry name" value="RpiB_LacA_LacB_sf"/>
</dbReference>
<dbReference type="EC" id="5.3.1.26" evidence="2"/>
<evidence type="ECO:0000256" key="1">
    <source>
        <dbReference type="ARBA" id="ARBA00008754"/>
    </source>
</evidence>